<evidence type="ECO:0000313" key="1">
    <source>
        <dbReference type="EMBL" id="CAI8801118.1"/>
    </source>
</evidence>
<evidence type="ECO:0000313" key="2">
    <source>
        <dbReference type="Proteomes" id="UP001158598"/>
    </source>
</evidence>
<organism evidence="1 2">
    <name type="scientific">Methylococcus capsulatus</name>
    <dbReference type="NCBI Taxonomy" id="414"/>
    <lineage>
        <taxon>Bacteria</taxon>
        <taxon>Pseudomonadati</taxon>
        <taxon>Pseudomonadota</taxon>
        <taxon>Gammaproteobacteria</taxon>
        <taxon>Methylococcales</taxon>
        <taxon>Methylococcaceae</taxon>
        <taxon>Methylococcus</taxon>
    </lineage>
</organism>
<proteinExistence type="predicted"/>
<accession>A0AA35UHP8</accession>
<reference evidence="1" key="1">
    <citation type="submission" date="2023-03" db="EMBL/GenBank/DDBJ databases">
        <authorList>
            <person name="Pearce D."/>
        </authorList>
    </citation>
    <scope>NUCLEOTIDE SEQUENCE</scope>
    <source>
        <strain evidence="1">Mc</strain>
    </source>
</reference>
<protein>
    <submittedName>
        <fullName evidence="1">Uncharacterized protein</fullName>
    </submittedName>
</protein>
<dbReference type="Proteomes" id="UP001158598">
    <property type="component" value="Chromosome"/>
</dbReference>
<name>A0AA35UHP8_METCP</name>
<sequence>MKTPNRQRLGVEWWWWKANEKEAHHVRVLRDPQGCAAVLQSIRGE</sequence>
<gene>
    <name evidence="1" type="ORF">MCNOR_1571</name>
</gene>
<dbReference type="EMBL" id="OX458332">
    <property type="protein sequence ID" value="CAI8801118.1"/>
    <property type="molecule type" value="Genomic_DNA"/>
</dbReference>
<dbReference type="AlphaFoldDB" id="A0AA35UHP8"/>